<comment type="caution">
    <text evidence="1">The sequence shown here is derived from an EMBL/GenBank/DDBJ whole genome shotgun (WGS) entry which is preliminary data.</text>
</comment>
<protein>
    <recommendedName>
        <fullName evidence="3">Papain-like cysteine peptidase</fullName>
    </recommendedName>
</protein>
<proteinExistence type="predicted"/>
<dbReference type="AlphaFoldDB" id="A0A7X5RLG1"/>
<dbReference type="Proteomes" id="UP000470213">
    <property type="component" value="Unassembled WGS sequence"/>
</dbReference>
<keyword evidence="2" id="KW-1185">Reference proteome</keyword>
<organism evidence="1 2">
    <name type="scientific">Alteromonas profundi</name>
    <dbReference type="NCBI Taxonomy" id="2696062"/>
    <lineage>
        <taxon>Bacteria</taxon>
        <taxon>Pseudomonadati</taxon>
        <taxon>Pseudomonadota</taxon>
        <taxon>Gammaproteobacteria</taxon>
        <taxon>Alteromonadales</taxon>
        <taxon>Alteromonadaceae</taxon>
        <taxon>Alteromonas/Salinimonas group</taxon>
        <taxon>Alteromonas</taxon>
    </lineage>
</organism>
<dbReference type="EMBL" id="JAAAWN010000013">
    <property type="protein sequence ID" value="NDV91696.1"/>
    <property type="molecule type" value="Genomic_DNA"/>
</dbReference>
<accession>A0A7X5RLG1</accession>
<evidence type="ECO:0000313" key="2">
    <source>
        <dbReference type="Proteomes" id="UP000470213"/>
    </source>
</evidence>
<sequence>MNLKEKINSELIPLGAWCRTAYQVNEFKKNNDIETTSFPYDWTITPFSALKSTLNSEFDPYSILRYDVVERSELGSLVDTRTKIIHHHDFPATKLKLLEEIAGVNDKGLPFELYKTDLLDNAKSRFCHTYKNLEFLKKEQKRLLFVRWQRSGHPDRQLPNAFENESILSLSTIIKGFLRHDNFSILVVKSKTIIGDLPENIITEYNREEFGVTATIIERKGFNGDGTNSFKGDEVSWRALLTRFVIEEE</sequence>
<name>A0A7X5RLG1_9ALTE</name>
<evidence type="ECO:0008006" key="3">
    <source>
        <dbReference type="Google" id="ProtNLM"/>
    </source>
</evidence>
<gene>
    <name evidence="1" type="ORF">GTH32_10925</name>
</gene>
<reference evidence="1 2" key="1">
    <citation type="submission" date="2020-01" db="EMBL/GenBank/DDBJ databases">
        <authorList>
            <person name="Chen J."/>
            <person name="Zhu S."/>
            <person name="Yang J."/>
        </authorList>
    </citation>
    <scope>NUCLEOTIDE SEQUENCE [LARGE SCALE GENOMIC DNA]</scope>
    <source>
        <strain evidence="1 2">345S023</strain>
    </source>
</reference>
<dbReference type="RefSeq" id="WP_163085673.1">
    <property type="nucleotide sequence ID" value="NZ_JAAAWN010000013.1"/>
</dbReference>
<evidence type="ECO:0000313" key="1">
    <source>
        <dbReference type="EMBL" id="NDV91696.1"/>
    </source>
</evidence>